<dbReference type="InterPro" id="IPR003594">
    <property type="entry name" value="HATPase_dom"/>
</dbReference>
<dbReference type="CDD" id="cd00082">
    <property type="entry name" value="HisKA"/>
    <property type="match status" value="1"/>
</dbReference>
<comment type="caution">
    <text evidence="14">The sequence shown here is derived from an EMBL/GenBank/DDBJ whole genome shotgun (WGS) entry which is preliminary data.</text>
</comment>
<dbReference type="GO" id="GO:0009927">
    <property type="term" value="F:histidine phosphotransfer kinase activity"/>
    <property type="evidence" value="ECO:0007669"/>
    <property type="project" value="TreeGrafter"/>
</dbReference>
<evidence type="ECO:0000313" key="15">
    <source>
        <dbReference type="Proteomes" id="UP000283295"/>
    </source>
</evidence>
<dbReference type="Pfam" id="PF02518">
    <property type="entry name" value="HATPase_c"/>
    <property type="match status" value="1"/>
</dbReference>
<keyword evidence="11" id="KW-0472">Membrane</keyword>
<feature type="transmembrane region" description="Helical" evidence="11">
    <location>
        <begin position="6"/>
        <end position="27"/>
    </location>
</feature>
<dbReference type="AlphaFoldDB" id="A0A3R5YW06"/>
<dbReference type="InterPro" id="IPR011006">
    <property type="entry name" value="CheY-like_superfamily"/>
</dbReference>
<comment type="function">
    <text evidence="9">May play the central regulatory role in sporulation. It may be an element of the effector pathway responsible for the activation of sporulation genes in response to nutritional stress. Spo0A may act in concert with spo0H (a sigma factor) to control the expression of some genes that are critical to the sporulation process.</text>
</comment>
<evidence type="ECO:0000259" key="13">
    <source>
        <dbReference type="PROSITE" id="PS50110"/>
    </source>
</evidence>
<dbReference type="PANTHER" id="PTHR43047:SF72">
    <property type="entry name" value="OSMOSENSING HISTIDINE PROTEIN KINASE SLN1"/>
    <property type="match status" value="1"/>
</dbReference>
<comment type="catalytic activity">
    <reaction evidence="1">
        <text>ATP + protein L-histidine = ADP + protein N-phospho-L-histidine.</text>
        <dbReference type="EC" id="2.7.13.3"/>
    </reaction>
</comment>
<comment type="subcellular location">
    <subcellularLocation>
        <location evidence="2">Membrane</location>
    </subcellularLocation>
</comment>
<feature type="transmembrane region" description="Helical" evidence="11">
    <location>
        <begin position="104"/>
        <end position="125"/>
    </location>
</feature>
<evidence type="ECO:0000259" key="12">
    <source>
        <dbReference type="PROSITE" id="PS50109"/>
    </source>
</evidence>
<name>A0A3R5YW06_9FIRM</name>
<keyword evidence="7" id="KW-0418">Kinase</keyword>
<evidence type="ECO:0000256" key="3">
    <source>
        <dbReference type="ARBA" id="ARBA00012438"/>
    </source>
</evidence>
<evidence type="ECO:0000256" key="1">
    <source>
        <dbReference type="ARBA" id="ARBA00000085"/>
    </source>
</evidence>
<dbReference type="PROSITE" id="PS50109">
    <property type="entry name" value="HIS_KIN"/>
    <property type="match status" value="1"/>
</dbReference>
<evidence type="ECO:0000313" key="14">
    <source>
        <dbReference type="EMBL" id="RGS44355.1"/>
    </source>
</evidence>
<evidence type="ECO:0000256" key="6">
    <source>
        <dbReference type="ARBA" id="ARBA00022679"/>
    </source>
</evidence>
<dbReference type="Pfam" id="PF00512">
    <property type="entry name" value="HisKA"/>
    <property type="match status" value="1"/>
</dbReference>
<accession>A0A3R5YW06</accession>
<dbReference type="Gene3D" id="1.10.287.130">
    <property type="match status" value="1"/>
</dbReference>
<dbReference type="FunFam" id="3.30.565.10:FF:000006">
    <property type="entry name" value="Sensor histidine kinase WalK"/>
    <property type="match status" value="1"/>
</dbReference>
<dbReference type="InterPro" id="IPR036097">
    <property type="entry name" value="HisK_dim/P_sf"/>
</dbReference>
<proteinExistence type="predicted"/>
<keyword evidence="5 10" id="KW-0597">Phosphoprotein</keyword>
<dbReference type="CDD" id="cd17546">
    <property type="entry name" value="REC_hyHK_CKI1_RcsC-like"/>
    <property type="match status" value="1"/>
</dbReference>
<dbReference type="PRINTS" id="PR00344">
    <property type="entry name" value="BCTRLSENSOR"/>
</dbReference>
<dbReference type="Pfam" id="PF00072">
    <property type="entry name" value="Response_reg"/>
    <property type="match status" value="1"/>
</dbReference>
<evidence type="ECO:0000256" key="8">
    <source>
        <dbReference type="ARBA" id="ARBA00023012"/>
    </source>
</evidence>
<dbReference type="EMBL" id="QRVK01000001">
    <property type="protein sequence ID" value="RGS44355.1"/>
    <property type="molecule type" value="Genomic_DNA"/>
</dbReference>
<feature type="transmembrane region" description="Helical" evidence="11">
    <location>
        <begin position="63"/>
        <end position="83"/>
    </location>
</feature>
<dbReference type="SMART" id="SM00388">
    <property type="entry name" value="HisKA"/>
    <property type="match status" value="1"/>
</dbReference>
<keyword evidence="8" id="KW-0902">Two-component regulatory system</keyword>
<feature type="modified residue" description="4-aspartylphosphate" evidence="10">
    <location>
        <position position="554"/>
    </location>
</feature>
<dbReference type="OrthoDB" id="9805474at2"/>
<dbReference type="Gene3D" id="3.40.50.2300">
    <property type="match status" value="1"/>
</dbReference>
<sequence>MIQCLQTMACEYAILAIMIYIGLRCFFQRNNQLIRRFSHFVVGIIIFQIINIPVRMIDAGLAHMSQITVFVLNSAFMIAETFVTYEWFVFFEHVQDSFLIKSKLVRLFGIVPLVLITVLSIASWWTHWLFYADDAGVYHRGTLFALQIVLPYTYVVVTLVSAVAYSITRKEKRSAVIMAIALIPALICSVLQVIAGGSYILAGLTLSAIFVYMELCMEDIRKVEKLAMLEKSKRELEEALDMANKANSAKTVFLNSMSHDIRTPMNAIIGFTDLLGENLGDEKKARDYIGKIKSSSDYLLSLINNVLEMARIESGRSDLDERDISVEKSLDAVYWIFEAQMKEKHIDFIWDVNVKHNNIKCDVVKLKEILMNIINNAYKYSLPGDSVAVRIEEIPCDRDGYARIQTTVRDTGIGMSEEFLEHIFEDFTRAQTSTESGQFGTGLGMAIVKKIVDLMGGTIDVQSKQGIGTTFTVTLEHKIAEIAVENREVVKSTEDYSFRGKRILLVEDNDLNAEIAQTILAGTGMTVDRACDGIQCVDVLKGSEPGYYDMVLMDIQMPNMDGYEATRIIRQFEDKRLSEIPIIAMTANAFAEDRKQAFDAGMNGHIAKPINAENLKMTLAGIL</sequence>
<dbReference type="PROSITE" id="PS50110">
    <property type="entry name" value="RESPONSE_REGULATORY"/>
    <property type="match status" value="1"/>
</dbReference>
<dbReference type="InterPro" id="IPR036890">
    <property type="entry name" value="HATPase_C_sf"/>
</dbReference>
<keyword evidence="11" id="KW-0812">Transmembrane</keyword>
<evidence type="ECO:0000256" key="10">
    <source>
        <dbReference type="PROSITE-ProRule" id="PRU00169"/>
    </source>
</evidence>
<gene>
    <name evidence="14" type="ORF">DWX94_00765</name>
</gene>
<dbReference type="SUPFAM" id="SSF47384">
    <property type="entry name" value="Homodimeric domain of signal transducing histidine kinase"/>
    <property type="match status" value="1"/>
</dbReference>
<evidence type="ECO:0000256" key="11">
    <source>
        <dbReference type="SAM" id="Phobius"/>
    </source>
</evidence>
<feature type="transmembrane region" description="Helical" evidence="11">
    <location>
        <begin position="175"/>
        <end position="194"/>
    </location>
</feature>
<evidence type="ECO:0000256" key="5">
    <source>
        <dbReference type="ARBA" id="ARBA00022553"/>
    </source>
</evidence>
<protein>
    <recommendedName>
        <fullName evidence="4">Stage 0 sporulation protein A homolog</fullName>
        <ecNumber evidence="3">2.7.13.3</ecNumber>
    </recommendedName>
</protein>
<dbReference type="InterPro" id="IPR003661">
    <property type="entry name" value="HisK_dim/P_dom"/>
</dbReference>
<evidence type="ECO:0000256" key="4">
    <source>
        <dbReference type="ARBA" id="ARBA00018672"/>
    </source>
</evidence>
<evidence type="ECO:0000256" key="2">
    <source>
        <dbReference type="ARBA" id="ARBA00004370"/>
    </source>
</evidence>
<dbReference type="InterPro" id="IPR004358">
    <property type="entry name" value="Sig_transdc_His_kin-like_C"/>
</dbReference>
<dbReference type="EC" id="2.7.13.3" evidence="3"/>
<reference evidence="14 15" key="1">
    <citation type="submission" date="2018-08" db="EMBL/GenBank/DDBJ databases">
        <title>A genome reference for cultivated species of the human gut microbiota.</title>
        <authorList>
            <person name="Zou Y."/>
            <person name="Xue W."/>
            <person name="Luo G."/>
        </authorList>
    </citation>
    <scope>NUCLEOTIDE SEQUENCE [LARGE SCALE GENOMIC DNA]</scope>
    <source>
        <strain evidence="14 15">AF22-21</strain>
    </source>
</reference>
<dbReference type="InterPro" id="IPR001789">
    <property type="entry name" value="Sig_transdc_resp-reg_receiver"/>
</dbReference>
<dbReference type="InterPro" id="IPR005467">
    <property type="entry name" value="His_kinase_dom"/>
</dbReference>
<dbReference type="Proteomes" id="UP000283295">
    <property type="component" value="Unassembled WGS sequence"/>
</dbReference>
<dbReference type="Gene3D" id="3.30.565.10">
    <property type="entry name" value="Histidine kinase-like ATPase, C-terminal domain"/>
    <property type="match status" value="1"/>
</dbReference>
<feature type="transmembrane region" description="Helical" evidence="11">
    <location>
        <begin position="39"/>
        <end position="57"/>
    </location>
</feature>
<dbReference type="SUPFAM" id="SSF52172">
    <property type="entry name" value="CheY-like"/>
    <property type="match status" value="1"/>
</dbReference>
<feature type="transmembrane region" description="Helical" evidence="11">
    <location>
        <begin position="145"/>
        <end position="168"/>
    </location>
</feature>
<evidence type="ECO:0000256" key="7">
    <source>
        <dbReference type="ARBA" id="ARBA00022777"/>
    </source>
</evidence>
<dbReference type="GO" id="GO:0005886">
    <property type="term" value="C:plasma membrane"/>
    <property type="evidence" value="ECO:0007669"/>
    <property type="project" value="TreeGrafter"/>
</dbReference>
<feature type="domain" description="Response regulatory" evidence="13">
    <location>
        <begin position="502"/>
        <end position="623"/>
    </location>
</feature>
<dbReference type="GO" id="GO:0000155">
    <property type="term" value="F:phosphorelay sensor kinase activity"/>
    <property type="evidence" value="ECO:0007669"/>
    <property type="project" value="InterPro"/>
</dbReference>
<evidence type="ECO:0000256" key="9">
    <source>
        <dbReference type="ARBA" id="ARBA00024867"/>
    </source>
</evidence>
<organism evidence="14 15">
    <name type="scientific">Coprococcus eutactus</name>
    <dbReference type="NCBI Taxonomy" id="33043"/>
    <lineage>
        <taxon>Bacteria</taxon>
        <taxon>Bacillati</taxon>
        <taxon>Bacillota</taxon>
        <taxon>Clostridia</taxon>
        <taxon>Lachnospirales</taxon>
        <taxon>Lachnospiraceae</taxon>
        <taxon>Coprococcus</taxon>
    </lineage>
</organism>
<dbReference type="PANTHER" id="PTHR43047">
    <property type="entry name" value="TWO-COMPONENT HISTIDINE PROTEIN KINASE"/>
    <property type="match status" value="1"/>
</dbReference>
<keyword evidence="6" id="KW-0808">Transferase</keyword>
<keyword evidence="11" id="KW-1133">Transmembrane helix</keyword>
<dbReference type="SUPFAM" id="SSF55874">
    <property type="entry name" value="ATPase domain of HSP90 chaperone/DNA topoisomerase II/histidine kinase"/>
    <property type="match status" value="1"/>
</dbReference>
<feature type="domain" description="Histidine kinase" evidence="12">
    <location>
        <begin position="256"/>
        <end position="479"/>
    </location>
</feature>
<dbReference type="SMART" id="SM00448">
    <property type="entry name" value="REC"/>
    <property type="match status" value="1"/>
</dbReference>
<dbReference type="SMART" id="SM00387">
    <property type="entry name" value="HATPase_c"/>
    <property type="match status" value="1"/>
</dbReference>